<feature type="compositionally biased region" description="Low complexity" evidence="2">
    <location>
        <begin position="641"/>
        <end position="665"/>
    </location>
</feature>
<comment type="caution">
    <text evidence="4">The sequence shown here is derived from an EMBL/GenBank/DDBJ whole genome shotgun (WGS) entry which is preliminary data.</text>
</comment>
<accession>A0A9P6MBH1</accession>
<feature type="region of interest" description="Disordered" evidence="2">
    <location>
        <begin position="421"/>
        <end position="512"/>
    </location>
</feature>
<protein>
    <recommendedName>
        <fullName evidence="3">Rho-GAP domain-containing protein</fullName>
    </recommendedName>
</protein>
<dbReference type="PANTHER" id="PTHR15228">
    <property type="entry name" value="SPERMATHECAL PHYSIOLOGY VARIANT"/>
    <property type="match status" value="1"/>
</dbReference>
<dbReference type="SUPFAM" id="SSF48350">
    <property type="entry name" value="GTPase activation domain, GAP"/>
    <property type="match status" value="1"/>
</dbReference>
<dbReference type="Gene3D" id="1.10.555.10">
    <property type="entry name" value="Rho GTPase activation protein"/>
    <property type="match status" value="1"/>
</dbReference>
<dbReference type="InterPro" id="IPR000198">
    <property type="entry name" value="RhoGAP_dom"/>
</dbReference>
<evidence type="ECO:0000313" key="4">
    <source>
        <dbReference type="EMBL" id="KAF9987693.1"/>
    </source>
</evidence>
<dbReference type="InterPro" id="IPR008936">
    <property type="entry name" value="Rho_GTPase_activation_prot"/>
</dbReference>
<dbReference type="PANTHER" id="PTHR15228:SF25">
    <property type="entry name" value="F-BAR DOMAIN-CONTAINING PROTEIN"/>
    <property type="match status" value="1"/>
</dbReference>
<feature type="region of interest" description="Disordered" evidence="2">
    <location>
        <begin position="527"/>
        <end position="973"/>
    </location>
</feature>
<dbReference type="OrthoDB" id="3196451at2759"/>
<keyword evidence="1" id="KW-0343">GTPase activation</keyword>
<feature type="domain" description="Rho-GAP" evidence="3">
    <location>
        <begin position="1"/>
        <end position="165"/>
    </location>
</feature>
<dbReference type="Pfam" id="PF00620">
    <property type="entry name" value="RhoGAP"/>
    <property type="match status" value="1"/>
</dbReference>
<feature type="compositionally biased region" description="Low complexity" evidence="2">
    <location>
        <begin position="442"/>
        <end position="451"/>
    </location>
</feature>
<proteinExistence type="predicted"/>
<feature type="compositionally biased region" description="Basic and acidic residues" evidence="2">
    <location>
        <begin position="548"/>
        <end position="563"/>
    </location>
</feature>
<dbReference type="GO" id="GO:0007165">
    <property type="term" value="P:signal transduction"/>
    <property type="evidence" value="ECO:0007669"/>
    <property type="project" value="InterPro"/>
</dbReference>
<evidence type="ECO:0000259" key="3">
    <source>
        <dbReference type="PROSITE" id="PS50238"/>
    </source>
</evidence>
<feature type="compositionally biased region" description="Low complexity" evidence="2">
    <location>
        <begin position="763"/>
        <end position="780"/>
    </location>
</feature>
<dbReference type="GO" id="GO:0005096">
    <property type="term" value="F:GTPase activator activity"/>
    <property type="evidence" value="ECO:0007669"/>
    <property type="project" value="UniProtKB-KW"/>
</dbReference>
<evidence type="ECO:0000313" key="5">
    <source>
        <dbReference type="Proteomes" id="UP000749646"/>
    </source>
</evidence>
<dbReference type="Proteomes" id="UP000749646">
    <property type="component" value="Unassembled WGS sequence"/>
</dbReference>
<evidence type="ECO:0000256" key="1">
    <source>
        <dbReference type="ARBA" id="ARBA00022468"/>
    </source>
</evidence>
<dbReference type="GO" id="GO:0005938">
    <property type="term" value="C:cell cortex"/>
    <property type="evidence" value="ECO:0007669"/>
    <property type="project" value="TreeGrafter"/>
</dbReference>
<feature type="compositionally biased region" description="Pro residues" evidence="2">
    <location>
        <begin position="623"/>
        <end position="632"/>
    </location>
</feature>
<feature type="compositionally biased region" description="Polar residues" evidence="2">
    <location>
        <begin position="742"/>
        <end position="754"/>
    </location>
</feature>
<evidence type="ECO:0000256" key="2">
    <source>
        <dbReference type="SAM" id="MobiDB-lite"/>
    </source>
</evidence>
<dbReference type="EMBL" id="JAAAHW010003161">
    <property type="protein sequence ID" value="KAF9987693.1"/>
    <property type="molecule type" value="Genomic_DNA"/>
</dbReference>
<feature type="compositionally biased region" description="Polar residues" evidence="2">
    <location>
        <begin position="817"/>
        <end position="829"/>
    </location>
</feature>
<sequence length="973" mass="105180">MTGTTTRGIFRVSGSAKRVEELQLLFDTPPKYGSQLDWTGFTIHDASNVLRRYLNYLPDPVIPLEFYEKFRDVHRNLTEEDEKITAYQELISKLPPPHSCLLLYLLDLLALFAHHSDENLMDSKNLASVFQPGVISHPNHALSPGDYMTSAAVLKFLIDHQSSFTLPKPSPDDEDEDFGLLGHHSSFSQQPVVGQQRMGGGSSIGYVNASDHERIHDRVMNNSSGGGGGLDFEADAVHVLNPGGVRRQLSLHKPIVPHSTLPGNAPQRSKSTNSSISSRHSSNSGRFSASFLTGRRSNRNSKTGSRILSGSDFRMPVEGGGGTTQQEQDLADIPENPRPADEKSQSSSAAEPLRTSIRKAATSPPLIAEGSDDTEIASYLARRKQLKAEGVREPSVVCQIEEIQFSAPVIDSSKQEPFKPFVTPVPMTLKDPTVAPKDRDSLNLSESSTSSGNRKGGAARGSISAASTTLPIQAEYATTASQRSISPGMPILRAKSNPADVGALSNSYQSSTNQTIEKFMGLFTGKLRDSDSQHHHSGSKDSISSDNNSRDTKKDKRRDSRTEKQRKHKSQEVSPLQLPGMTSSSGWKKPGYSTIDEHENSPAEGAYLRPPPPRPQESSGTPPQRPPPPPPEGSLMDLFDPPRGGYYSGSGQSTPTGGGSRPTSPVAGAVSPSTLRHHPPLPTNTSFTSTSSHRSTVSDDRPYHIRGMPSQGSSSSLEFLIPGRQGEDGSSRTRQHRSSRTGFSPQSDYSSLPNLFQHDQHHQYQQQQHSQQQQQQQQQHSHSRHSSQGHDHLVPHNPMNTHPNDFIPLPPPPLGSRSRQGSFGSTDNYDPNIPPTLAPKSRERRRLLAVLGDRQESGSSDNGDNGNGNGNGSSGISNSPHMGPIPHRPQYERERSRSRSATGLAITMPSVRGSPSPLSPPVPTASSTTTSLTSVNNNDVLGGSNNNSNVSIASSSSTSKSIRSGRPAPPSST</sequence>
<feature type="compositionally biased region" description="Low complexity" evidence="2">
    <location>
        <begin position="683"/>
        <end position="695"/>
    </location>
</feature>
<feature type="region of interest" description="Disordered" evidence="2">
    <location>
        <begin position="255"/>
        <end position="370"/>
    </location>
</feature>
<feature type="compositionally biased region" description="Low complexity" evidence="2">
    <location>
        <begin position="268"/>
        <end position="290"/>
    </location>
</feature>
<dbReference type="GO" id="GO:0060237">
    <property type="term" value="P:regulation of fungal-type cell wall organization"/>
    <property type="evidence" value="ECO:0007669"/>
    <property type="project" value="TreeGrafter"/>
</dbReference>
<feature type="compositionally biased region" description="Polar residues" evidence="2">
    <location>
        <begin position="468"/>
        <end position="485"/>
    </location>
</feature>
<keyword evidence="5" id="KW-1185">Reference proteome</keyword>
<dbReference type="SMART" id="SM00324">
    <property type="entry name" value="RhoGAP"/>
    <property type="match status" value="1"/>
</dbReference>
<organism evidence="4 5">
    <name type="scientific">Modicella reniformis</name>
    <dbReference type="NCBI Taxonomy" id="1440133"/>
    <lineage>
        <taxon>Eukaryota</taxon>
        <taxon>Fungi</taxon>
        <taxon>Fungi incertae sedis</taxon>
        <taxon>Mucoromycota</taxon>
        <taxon>Mortierellomycotina</taxon>
        <taxon>Mortierellomycetes</taxon>
        <taxon>Mortierellales</taxon>
        <taxon>Mortierellaceae</taxon>
        <taxon>Modicella</taxon>
    </lineage>
</organism>
<feature type="compositionally biased region" description="Low complexity" evidence="2">
    <location>
        <begin position="924"/>
        <end position="965"/>
    </location>
</feature>
<dbReference type="InterPro" id="IPR051025">
    <property type="entry name" value="RhoGAP"/>
</dbReference>
<dbReference type="AlphaFoldDB" id="A0A9P6MBH1"/>
<reference evidence="4" key="1">
    <citation type="journal article" date="2020" name="Fungal Divers.">
        <title>Resolving the Mortierellaceae phylogeny through synthesis of multi-gene phylogenetics and phylogenomics.</title>
        <authorList>
            <person name="Vandepol N."/>
            <person name="Liber J."/>
            <person name="Desiro A."/>
            <person name="Na H."/>
            <person name="Kennedy M."/>
            <person name="Barry K."/>
            <person name="Grigoriev I.V."/>
            <person name="Miller A.N."/>
            <person name="O'Donnell K."/>
            <person name="Stajich J.E."/>
            <person name="Bonito G."/>
        </authorList>
    </citation>
    <scope>NUCLEOTIDE SEQUENCE</scope>
    <source>
        <strain evidence="4">MES-2147</strain>
    </source>
</reference>
<gene>
    <name evidence="4" type="ORF">BGZ65_002323</name>
</gene>
<name>A0A9P6MBH1_9FUNG</name>
<dbReference type="PROSITE" id="PS50238">
    <property type="entry name" value="RHOGAP"/>
    <property type="match status" value="1"/>
</dbReference>